<dbReference type="InterPro" id="IPR036116">
    <property type="entry name" value="FN3_sf"/>
</dbReference>
<dbReference type="GO" id="GO:0007156">
    <property type="term" value="P:homophilic cell adhesion via plasma membrane adhesion molecules"/>
    <property type="evidence" value="ECO:0007669"/>
    <property type="project" value="TreeGrafter"/>
</dbReference>
<dbReference type="InterPro" id="IPR003598">
    <property type="entry name" value="Ig_sub2"/>
</dbReference>
<dbReference type="FunFam" id="2.60.40.10:FF:000005">
    <property type="entry name" value="Neuronal cell adhesion molecule"/>
    <property type="match status" value="1"/>
</dbReference>
<dbReference type="SMART" id="SM00060">
    <property type="entry name" value="FN3"/>
    <property type="match status" value="1"/>
</dbReference>
<protein>
    <submittedName>
        <fullName evidence="11">Muscle M-line assembly protein unc-89</fullName>
    </submittedName>
</protein>
<feature type="domain" description="Ig-like" evidence="9">
    <location>
        <begin position="43"/>
        <end position="132"/>
    </location>
</feature>
<dbReference type="CDD" id="cd00063">
    <property type="entry name" value="FN3"/>
    <property type="match status" value="1"/>
</dbReference>
<reference evidence="11 12" key="1">
    <citation type="submission" date="2013-11" db="EMBL/GenBank/DDBJ databases">
        <title>Genome sequencing of Stegodyphus mimosarum.</title>
        <authorList>
            <person name="Bechsgaard J."/>
        </authorList>
    </citation>
    <scope>NUCLEOTIDE SEQUENCE [LARGE SCALE GENOMIC DNA]</scope>
</reference>
<evidence type="ECO:0000256" key="5">
    <source>
        <dbReference type="ARBA" id="ARBA00023157"/>
    </source>
</evidence>
<dbReference type="GO" id="GO:0030424">
    <property type="term" value="C:axon"/>
    <property type="evidence" value="ECO:0007669"/>
    <property type="project" value="TreeGrafter"/>
</dbReference>
<dbReference type="SUPFAM" id="SSF48726">
    <property type="entry name" value="Immunoglobulin"/>
    <property type="match status" value="2"/>
</dbReference>
<keyword evidence="5" id="KW-1015">Disulfide bond</keyword>
<dbReference type="InterPro" id="IPR003599">
    <property type="entry name" value="Ig_sub"/>
</dbReference>
<dbReference type="EMBL" id="KK119549">
    <property type="protein sequence ID" value="KFM75995.1"/>
    <property type="molecule type" value="Genomic_DNA"/>
</dbReference>
<dbReference type="Pfam" id="PF00041">
    <property type="entry name" value="fn3"/>
    <property type="match status" value="1"/>
</dbReference>
<evidence type="ECO:0000256" key="7">
    <source>
        <dbReference type="ARBA" id="ARBA00023319"/>
    </source>
</evidence>
<dbReference type="OrthoDB" id="6159398at2759"/>
<gene>
    <name evidence="11" type="ORF">X975_02876</name>
</gene>
<evidence type="ECO:0000256" key="4">
    <source>
        <dbReference type="ARBA" id="ARBA00023136"/>
    </source>
</evidence>
<evidence type="ECO:0000259" key="9">
    <source>
        <dbReference type="PROSITE" id="PS50835"/>
    </source>
</evidence>
<dbReference type="Proteomes" id="UP000054359">
    <property type="component" value="Unassembled WGS sequence"/>
</dbReference>
<keyword evidence="7" id="KW-0393">Immunoglobulin domain</keyword>
<evidence type="ECO:0000259" key="10">
    <source>
        <dbReference type="PROSITE" id="PS50853"/>
    </source>
</evidence>
<dbReference type="OMA" id="WHEVILH"/>
<dbReference type="PANTHER" id="PTHR45080:SF33">
    <property type="entry name" value="IG-LIKE DOMAIN-CONTAINING PROTEIN"/>
    <property type="match status" value="1"/>
</dbReference>
<sequence length="290" mass="32718">MCLVIYTSFFSLLSASFLNEPVTGEFYNNSDVQLTRRVKRDAPKIQVPNSWVHAKEGTNVNISCIIRGEPVPSVMWKKADGQVIHNNEHYHLETLGHLYMLQIRDLKVQDFGRYECAASNSLGSASENVHIVGTPQVPVITSKPHGSRGTKYTISWTVDSITPVDEYSVMYREKSGNAEWETKVVPATYESENGIYTQMFQLADLKPGTLYEAVVRARNEFGWSKESEVFVFSTEKDDIPSIPYFTRPDRMRDYIAVPAGTTVNLRCPVDGNPTPKMNWLRDGVPVEKGN</sequence>
<dbReference type="AlphaFoldDB" id="A0A087UF56"/>
<feature type="domain" description="Fibronectin type-III" evidence="10">
    <location>
        <begin position="134"/>
        <end position="237"/>
    </location>
</feature>
<keyword evidence="4" id="KW-0472">Membrane</keyword>
<keyword evidence="3" id="KW-0677">Repeat</keyword>
<keyword evidence="8" id="KW-0732">Signal</keyword>
<dbReference type="InterPro" id="IPR013098">
    <property type="entry name" value="Ig_I-set"/>
</dbReference>
<dbReference type="InterPro" id="IPR007110">
    <property type="entry name" value="Ig-like_dom"/>
</dbReference>
<dbReference type="GO" id="GO:0008046">
    <property type="term" value="F:axon guidance receptor activity"/>
    <property type="evidence" value="ECO:0007669"/>
    <property type="project" value="TreeGrafter"/>
</dbReference>
<feature type="domain" description="Ig-like" evidence="9">
    <location>
        <begin position="240"/>
        <end position="290"/>
    </location>
</feature>
<organism evidence="11 12">
    <name type="scientific">Stegodyphus mimosarum</name>
    <name type="common">African social velvet spider</name>
    <dbReference type="NCBI Taxonomy" id="407821"/>
    <lineage>
        <taxon>Eukaryota</taxon>
        <taxon>Metazoa</taxon>
        <taxon>Ecdysozoa</taxon>
        <taxon>Arthropoda</taxon>
        <taxon>Chelicerata</taxon>
        <taxon>Arachnida</taxon>
        <taxon>Araneae</taxon>
        <taxon>Araneomorphae</taxon>
        <taxon>Entelegynae</taxon>
        <taxon>Eresoidea</taxon>
        <taxon>Eresidae</taxon>
        <taxon>Stegodyphus</taxon>
    </lineage>
</organism>
<dbReference type="Pfam" id="PF07679">
    <property type="entry name" value="I-set"/>
    <property type="match status" value="2"/>
</dbReference>
<comment type="subcellular location">
    <subcellularLocation>
        <location evidence="1">Cell membrane</location>
    </subcellularLocation>
</comment>
<dbReference type="STRING" id="407821.A0A087UF56"/>
<accession>A0A087UF56</accession>
<dbReference type="InterPro" id="IPR036179">
    <property type="entry name" value="Ig-like_dom_sf"/>
</dbReference>
<dbReference type="Gene3D" id="2.60.40.10">
    <property type="entry name" value="Immunoglobulins"/>
    <property type="match status" value="3"/>
</dbReference>
<dbReference type="PROSITE" id="PS50835">
    <property type="entry name" value="IG_LIKE"/>
    <property type="match status" value="2"/>
</dbReference>
<keyword evidence="2" id="KW-1003">Cell membrane</keyword>
<dbReference type="InterPro" id="IPR013783">
    <property type="entry name" value="Ig-like_fold"/>
</dbReference>
<dbReference type="GO" id="GO:0043025">
    <property type="term" value="C:neuronal cell body"/>
    <property type="evidence" value="ECO:0007669"/>
    <property type="project" value="TreeGrafter"/>
</dbReference>
<dbReference type="SUPFAM" id="SSF49265">
    <property type="entry name" value="Fibronectin type III"/>
    <property type="match status" value="1"/>
</dbReference>
<dbReference type="PROSITE" id="PS50853">
    <property type="entry name" value="FN3"/>
    <property type="match status" value="1"/>
</dbReference>
<dbReference type="SMART" id="SM00409">
    <property type="entry name" value="IG"/>
    <property type="match status" value="1"/>
</dbReference>
<feature type="non-terminal residue" evidence="11">
    <location>
        <position position="290"/>
    </location>
</feature>
<evidence type="ECO:0000256" key="6">
    <source>
        <dbReference type="ARBA" id="ARBA00023180"/>
    </source>
</evidence>
<dbReference type="GO" id="GO:0050808">
    <property type="term" value="P:synapse organization"/>
    <property type="evidence" value="ECO:0007669"/>
    <property type="project" value="TreeGrafter"/>
</dbReference>
<dbReference type="InterPro" id="IPR003961">
    <property type="entry name" value="FN3_dom"/>
</dbReference>
<name>A0A087UF56_STEMI</name>
<feature type="signal peptide" evidence="8">
    <location>
        <begin position="1"/>
        <end position="24"/>
    </location>
</feature>
<evidence type="ECO:0000256" key="8">
    <source>
        <dbReference type="SAM" id="SignalP"/>
    </source>
</evidence>
<evidence type="ECO:0000313" key="11">
    <source>
        <dbReference type="EMBL" id="KFM75995.1"/>
    </source>
</evidence>
<dbReference type="PANTHER" id="PTHR45080">
    <property type="entry name" value="CONTACTIN 5"/>
    <property type="match status" value="1"/>
</dbReference>
<feature type="chain" id="PRO_5001830452" evidence="8">
    <location>
        <begin position="25"/>
        <end position="290"/>
    </location>
</feature>
<keyword evidence="6" id="KW-0325">Glycoprotein</keyword>
<dbReference type="SMART" id="SM00408">
    <property type="entry name" value="IGc2"/>
    <property type="match status" value="1"/>
</dbReference>
<dbReference type="InterPro" id="IPR050958">
    <property type="entry name" value="Cell_Adh-Cytoskel_Orgn"/>
</dbReference>
<evidence type="ECO:0000256" key="3">
    <source>
        <dbReference type="ARBA" id="ARBA00022737"/>
    </source>
</evidence>
<evidence type="ECO:0000313" key="12">
    <source>
        <dbReference type="Proteomes" id="UP000054359"/>
    </source>
</evidence>
<dbReference type="GO" id="GO:0005886">
    <property type="term" value="C:plasma membrane"/>
    <property type="evidence" value="ECO:0007669"/>
    <property type="project" value="UniProtKB-SubCell"/>
</dbReference>
<proteinExistence type="predicted"/>
<evidence type="ECO:0000256" key="2">
    <source>
        <dbReference type="ARBA" id="ARBA00022475"/>
    </source>
</evidence>
<keyword evidence="12" id="KW-1185">Reference proteome</keyword>
<evidence type="ECO:0000256" key="1">
    <source>
        <dbReference type="ARBA" id="ARBA00004236"/>
    </source>
</evidence>